<evidence type="ECO:0000313" key="2">
    <source>
        <dbReference type="Proteomes" id="UP000008311"/>
    </source>
</evidence>
<keyword evidence="2" id="KW-1185">Reference proteome</keyword>
<gene>
    <name evidence="1" type="ORF">RCOM_1377500</name>
</gene>
<dbReference type="EMBL" id="EQ973795">
    <property type="protein sequence ID" value="EEF46705.1"/>
    <property type="molecule type" value="Genomic_DNA"/>
</dbReference>
<dbReference type="Proteomes" id="UP000008311">
    <property type="component" value="Unassembled WGS sequence"/>
</dbReference>
<proteinExistence type="predicted"/>
<sequence length="53" mass="6626">MVPARRGRRWRQVRGTAVVGEGRIERRRRGRRDERVWEERREKREREGREVVI</sequence>
<organism evidence="1 2">
    <name type="scientific">Ricinus communis</name>
    <name type="common">Castor bean</name>
    <dbReference type="NCBI Taxonomy" id="3988"/>
    <lineage>
        <taxon>Eukaryota</taxon>
        <taxon>Viridiplantae</taxon>
        <taxon>Streptophyta</taxon>
        <taxon>Embryophyta</taxon>
        <taxon>Tracheophyta</taxon>
        <taxon>Spermatophyta</taxon>
        <taxon>Magnoliopsida</taxon>
        <taxon>eudicotyledons</taxon>
        <taxon>Gunneridae</taxon>
        <taxon>Pentapetalae</taxon>
        <taxon>rosids</taxon>
        <taxon>fabids</taxon>
        <taxon>Malpighiales</taxon>
        <taxon>Euphorbiaceae</taxon>
        <taxon>Acalyphoideae</taxon>
        <taxon>Acalypheae</taxon>
        <taxon>Ricinus</taxon>
    </lineage>
</organism>
<name>B9RPI4_RICCO</name>
<dbReference type="InParanoid" id="B9RPI4"/>
<accession>B9RPI4</accession>
<evidence type="ECO:0000313" key="1">
    <source>
        <dbReference type="EMBL" id="EEF46705.1"/>
    </source>
</evidence>
<dbReference type="AlphaFoldDB" id="B9RPI4"/>
<protein>
    <submittedName>
        <fullName evidence="1">Uncharacterized protein</fullName>
    </submittedName>
</protein>
<reference evidence="2" key="1">
    <citation type="journal article" date="2010" name="Nat. Biotechnol.">
        <title>Draft genome sequence of the oilseed species Ricinus communis.</title>
        <authorList>
            <person name="Chan A.P."/>
            <person name="Crabtree J."/>
            <person name="Zhao Q."/>
            <person name="Lorenzi H."/>
            <person name="Orvis J."/>
            <person name="Puiu D."/>
            <person name="Melake-Berhan A."/>
            <person name="Jones K.M."/>
            <person name="Redman J."/>
            <person name="Chen G."/>
            <person name="Cahoon E.B."/>
            <person name="Gedil M."/>
            <person name="Stanke M."/>
            <person name="Haas B.J."/>
            <person name="Wortman J.R."/>
            <person name="Fraser-Liggett C.M."/>
            <person name="Ravel J."/>
            <person name="Rabinowicz P.D."/>
        </authorList>
    </citation>
    <scope>NUCLEOTIDE SEQUENCE [LARGE SCALE GENOMIC DNA]</scope>
    <source>
        <strain evidence="2">cv. Hale</strain>
    </source>
</reference>